<protein>
    <submittedName>
        <fullName evidence="2">Uncharacterized protein</fullName>
    </submittedName>
</protein>
<dbReference type="RefSeq" id="WP_089404229.1">
    <property type="nucleotide sequence ID" value="NZ_FZOH01000004.1"/>
</dbReference>
<feature type="chain" id="PRO_5012466968" evidence="1">
    <location>
        <begin position="22"/>
        <end position="361"/>
    </location>
</feature>
<accession>A0A239EE93</accession>
<reference evidence="3" key="1">
    <citation type="submission" date="2017-06" db="EMBL/GenBank/DDBJ databases">
        <authorList>
            <person name="Varghese N."/>
            <person name="Submissions S."/>
        </authorList>
    </citation>
    <scope>NUCLEOTIDE SEQUENCE [LARGE SCALE GENOMIC DNA]</scope>
    <source>
        <strain evidence="3">DSM 45423</strain>
    </source>
</reference>
<gene>
    <name evidence="2" type="ORF">SAMN04488107_2510</name>
</gene>
<sequence>MRCISLLVAALFATGCCSAVAEEAALSDLLGRVDLAGLADVAALPDGSFVALLTGDDGALVALVPGDSGPTAGRETGIASYADGEVHVADDGTVVALGPVVSGERRDVVLIVLRPGADQAEVVPVAADPDLGTPDDATGVLFPDGRTLYASLAWDTAAGSRLATVDVATGTVTASAGLQVDAVLPPVADGLALRPDGGVAALVHGRADGVALAEYDADLRLVGEPVGLADDLPEATGTGTALQVLADGTVLAAVALTGDRGDAELVTVRDGEVLERWAAPGHAAGIAVAAGERLAYLSYTGREHGAAVAAVDLATGALVADVVLCESLLGSAADLALAPDANSLVAGADCAGEGTALYLLD</sequence>
<proteinExistence type="predicted"/>
<dbReference type="Proteomes" id="UP000198386">
    <property type="component" value="Unassembled WGS sequence"/>
</dbReference>
<dbReference type="EMBL" id="FZOH01000004">
    <property type="protein sequence ID" value="SNS42849.1"/>
    <property type="molecule type" value="Genomic_DNA"/>
</dbReference>
<organism evidence="2 3">
    <name type="scientific">Geodermatophilus saharensis</name>
    <dbReference type="NCBI Taxonomy" id="1137994"/>
    <lineage>
        <taxon>Bacteria</taxon>
        <taxon>Bacillati</taxon>
        <taxon>Actinomycetota</taxon>
        <taxon>Actinomycetes</taxon>
        <taxon>Geodermatophilales</taxon>
        <taxon>Geodermatophilaceae</taxon>
        <taxon>Geodermatophilus</taxon>
    </lineage>
</organism>
<evidence type="ECO:0000256" key="1">
    <source>
        <dbReference type="SAM" id="SignalP"/>
    </source>
</evidence>
<dbReference type="SUPFAM" id="SSF50969">
    <property type="entry name" value="YVTN repeat-like/Quinoprotein amine dehydrogenase"/>
    <property type="match status" value="1"/>
</dbReference>
<feature type="signal peptide" evidence="1">
    <location>
        <begin position="1"/>
        <end position="21"/>
    </location>
</feature>
<dbReference type="InterPro" id="IPR015943">
    <property type="entry name" value="WD40/YVTN_repeat-like_dom_sf"/>
</dbReference>
<name>A0A239EE93_9ACTN</name>
<dbReference type="Gene3D" id="2.130.10.10">
    <property type="entry name" value="YVTN repeat-like/Quinoprotein amine dehydrogenase"/>
    <property type="match status" value="1"/>
</dbReference>
<dbReference type="InterPro" id="IPR011044">
    <property type="entry name" value="Quino_amine_DH_bsu"/>
</dbReference>
<evidence type="ECO:0000313" key="2">
    <source>
        <dbReference type="EMBL" id="SNS42849.1"/>
    </source>
</evidence>
<dbReference type="AlphaFoldDB" id="A0A239EE93"/>
<dbReference type="PROSITE" id="PS51257">
    <property type="entry name" value="PROKAR_LIPOPROTEIN"/>
    <property type="match status" value="1"/>
</dbReference>
<evidence type="ECO:0000313" key="3">
    <source>
        <dbReference type="Proteomes" id="UP000198386"/>
    </source>
</evidence>
<keyword evidence="1" id="KW-0732">Signal</keyword>
<keyword evidence="3" id="KW-1185">Reference proteome</keyword>